<feature type="non-terminal residue" evidence="1">
    <location>
        <position position="252"/>
    </location>
</feature>
<sequence length="252" mass="29282">MLVKIGRSTFDSYSAAVNEMNDKLQNYISSKSEHMVCFDREPEGEIILFMEESKEKMEEDVQDLADFLEICYRKNRNWLFGSVGSPVSRIREISQAYETAAHAFAYRFLVEGNQILRFEQIDRKPVLMERADGEYHVGKINFGGLDKTRIEAFLRGGDSEEIPIFVEEYLENAGDACQNSLIFRQYLVMDMYVAASHFLEQLGDSEEFSRKEPFESPAQMEQVLQQLDTTISYVISLFREVMEIRDCHTKEH</sequence>
<comment type="caution">
    <text evidence="1">The sequence shown here is derived from an EMBL/GenBank/DDBJ whole genome shotgun (WGS) entry which is preliminary data.</text>
</comment>
<organism evidence="1">
    <name type="scientific">human gut metagenome</name>
    <dbReference type="NCBI Taxonomy" id="408170"/>
    <lineage>
        <taxon>unclassified sequences</taxon>
        <taxon>metagenomes</taxon>
        <taxon>organismal metagenomes</taxon>
    </lineage>
</organism>
<gene>
    <name evidence="1" type="ORF">LEA_19721</name>
</gene>
<proteinExistence type="predicted"/>
<accession>K1SH60</accession>
<reference evidence="1" key="1">
    <citation type="journal article" date="2013" name="Environ. Microbiol.">
        <title>Microbiota from the distal guts of lean and obese adolescents exhibit partial functional redundancy besides clear differences in community structure.</title>
        <authorList>
            <person name="Ferrer M."/>
            <person name="Ruiz A."/>
            <person name="Lanza F."/>
            <person name="Haange S.B."/>
            <person name="Oberbach A."/>
            <person name="Till H."/>
            <person name="Bargiela R."/>
            <person name="Campoy C."/>
            <person name="Segura M.T."/>
            <person name="Richter M."/>
            <person name="von Bergen M."/>
            <person name="Seifert J."/>
            <person name="Suarez A."/>
        </authorList>
    </citation>
    <scope>NUCLEOTIDE SEQUENCE</scope>
</reference>
<protein>
    <submittedName>
        <fullName evidence="1">Two component system response regulator</fullName>
    </submittedName>
</protein>
<name>K1SH60_9ZZZZ</name>
<dbReference type="AlphaFoldDB" id="K1SH60"/>
<dbReference type="EMBL" id="AJWY01013557">
    <property type="protein sequence ID" value="EKC46691.1"/>
    <property type="molecule type" value="Genomic_DNA"/>
</dbReference>
<evidence type="ECO:0000313" key="1">
    <source>
        <dbReference type="EMBL" id="EKC46691.1"/>
    </source>
</evidence>